<gene>
    <name evidence="1" type="ORF">ERS013200_04341</name>
</gene>
<accession>A0A656AYH6</accession>
<dbReference type="AlphaFoldDB" id="A0A656AYH6"/>
<evidence type="ECO:0000313" key="1">
    <source>
        <dbReference type="EMBL" id="CSD53020.1"/>
    </source>
</evidence>
<name>A0A656AYH6_VIBCL</name>
<protein>
    <submittedName>
        <fullName evidence="1">Uncharacterized protein</fullName>
    </submittedName>
</protein>
<dbReference type="Proteomes" id="UP000041770">
    <property type="component" value="Unassembled WGS sequence"/>
</dbReference>
<organism evidence="1 2">
    <name type="scientific">Vibrio cholerae</name>
    <dbReference type="NCBI Taxonomy" id="666"/>
    <lineage>
        <taxon>Bacteria</taxon>
        <taxon>Pseudomonadati</taxon>
        <taxon>Pseudomonadota</taxon>
        <taxon>Gammaproteobacteria</taxon>
        <taxon>Vibrionales</taxon>
        <taxon>Vibrionaceae</taxon>
        <taxon>Vibrio</taxon>
    </lineage>
</organism>
<dbReference type="EMBL" id="CWQY01000136">
    <property type="protein sequence ID" value="CSD53020.1"/>
    <property type="molecule type" value="Genomic_DNA"/>
</dbReference>
<sequence>MCSVVLIADGCTIWLSQRAQEAHSIIVVGRGSFWSSGADKSSSGVIGEGLGYTVDALNGPGATVRVVVTKLHHLPQRVCCPDQVALVIVVKCRNIADVGARTINRGQQARLSCTNRGIGVGPCPGSARAAICDLAAYHPEMSVVGKLSDPGWFRDFCRERLGRKPVGRNLAPILVYLGGFQSPVVMGERALLSSTICNAGDEAFAVVDVGFLASHKAGTRRTLNNIRLEHPVVTAVGISLNVAEGVGDRDASVSVVAYLSLLCAPGVFT</sequence>
<proteinExistence type="predicted"/>
<evidence type="ECO:0000313" key="2">
    <source>
        <dbReference type="Proteomes" id="UP000041770"/>
    </source>
</evidence>
<reference evidence="1 2" key="1">
    <citation type="submission" date="2015-07" db="EMBL/GenBank/DDBJ databases">
        <authorList>
            <consortium name="Pathogen Informatics"/>
        </authorList>
    </citation>
    <scope>NUCLEOTIDE SEQUENCE [LARGE SCALE GENOMIC DNA]</scope>
    <source>
        <strain evidence="1 2">A316</strain>
    </source>
</reference>